<keyword evidence="3" id="KW-1185">Reference proteome</keyword>
<name>A0AAV7WP25_PLEWA</name>
<proteinExistence type="predicted"/>
<sequence>MRPRAENWPNNRPVCRSGRRRPSPPALESPGNRAHHAERPAALAAAELRENSLLLRRRFGLGWNLGLVTVSFEGMAISFR</sequence>
<comment type="caution">
    <text evidence="2">The sequence shown here is derived from an EMBL/GenBank/DDBJ whole genome shotgun (WGS) entry which is preliminary data.</text>
</comment>
<dbReference type="EMBL" id="JANPWB010000001">
    <property type="protein sequence ID" value="KAJ1214496.1"/>
    <property type="molecule type" value="Genomic_DNA"/>
</dbReference>
<gene>
    <name evidence="2" type="ORF">NDU88_002114</name>
</gene>
<feature type="region of interest" description="Disordered" evidence="1">
    <location>
        <begin position="1"/>
        <end position="39"/>
    </location>
</feature>
<protein>
    <submittedName>
        <fullName evidence="2">Uncharacterized protein</fullName>
    </submittedName>
</protein>
<dbReference type="AlphaFoldDB" id="A0AAV7WP25"/>
<evidence type="ECO:0000256" key="1">
    <source>
        <dbReference type="SAM" id="MobiDB-lite"/>
    </source>
</evidence>
<reference evidence="2" key="1">
    <citation type="journal article" date="2022" name="bioRxiv">
        <title>Sequencing and chromosome-scale assembly of the giantPleurodeles waltlgenome.</title>
        <authorList>
            <person name="Brown T."/>
            <person name="Elewa A."/>
            <person name="Iarovenko S."/>
            <person name="Subramanian E."/>
            <person name="Araus A.J."/>
            <person name="Petzold A."/>
            <person name="Susuki M."/>
            <person name="Suzuki K.-i.T."/>
            <person name="Hayashi T."/>
            <person name="Toyoda A."/>
            <person name="Oliveira C."/>
            <person name="Osipova E."/>
            <person name="Leigh N.D."/>
            <person name="Simon A."/>
            <person name="Yun M.H."/>
        </authorList>
    </citation>
    <scope>NUCLEOTIDE SEQUENCE</scope>
    <source>
        <strain evidence="2">20211129_DDA</strain>
        <tissue evidence="2">Liver</tissue>
    </source>
</reference>
<organism evidence="2 3">
    <name type="scientific">Pleurodeles waltl</name>
    <name type="common">Iberian ribbed newt</name>
    <dbReference type="NCBI Taxonomy" id="8319"/>
    <lineage>
        <taxon>Eukaryota</taxon>
        <taxon>Metazoa</taxon>
        <taxon>Chordata</taxon>
        <taxon>Craniata</taxon>
        <taxon>Vertebrata</taxon>
        <taxon>Euteleostomi</taxon>
        <taxon>Amphibia</taxon>
        <taxon>Batrachia</taxon>
        <taxon>Caudata</taxon>
        <taxon>Salamandroidea</taxon>
        <taxon>Salamandridae</taxon>
        <taxon>Pleurodelinae</taxon>
        <taxon>Pleurodeles</taxon>
    </lineage>
</organism>
<dbReference type="Proteomes" id="UP001066276">
    <property type="component" value="Chromosome 1_1"/>
</dbReference>
<evidence type="ECO:0000313" key="2">
    <source>
        <dbReference type="EMBL" id="KAJ1214496.1"/>
    </source>
</evidence>
<accession>A0AAV7WP25</accession>
<evidence type="ECO:0000313" key="3">
    <source>
        <dbReference type="Proteomes" id="UP001066276"/>
    </source>
</evidence>